<keyword evidence="1" id="KW-1133">Transmembrane helix</keyword>
<dbReference type="Proteomes" id="UP000663479">
    <property type="component" value="Chromosome"/>
</dbReference>
<gene>
    <name evidence="2" type="ORF">DDR56_04690</name>
    <name evidence="3" type="ORF">JDS37_13230</name>
</gene>
<dbReference type="Proteomes" id="UP001318401">
    <property type="component" value="Unassembled WGS sequence"/>
</dbReference>
<dbReference type="InterPro" id="IPR021329">
    <property type="entry name" value="DUF2938"/>
</dbReference>
<organism evidence="3 4">
    <name type="scientific">Vreelandella venusta</name>
    <dbReference type="NCBI Taxonomy" id="44935"/>
    <lineage>
        <taxon>Bacteria</taxon>
        <taxon>Pseudomonadati</taxon>
        <taxon>Pseudomonadota</taxon>
        <taxon>Gammaproteobacteria</taxon>
        <taxon>Oceanospirillales</taxon>
        <taxon>Halomonadaceae</taxon>
        <taxon>Vreelandella</taxon>
    </lineage>
</organism>
<evidence type="ECO:0000313" key="3">
    <source>
        <dbReference type="EMBL" id="QRL02268.1"/>
    </source>
</evidence>
<reference evidence="3" key="2">
    <citation type="submission" date="2020-12" db="EMBL/GenBank/DDBJ databases">
        <title>Genome reconstruction of Halomonas venusta strain DSM 4743.</title>
        <authorList>
            <person name="Aguirre-Garrido J.F."/>
            <person name="Hernandez-Soto L.M."/>
            <person name="Martinez-Abarca F."/>
        </authorList>
    </citation>
    <scope>NUCLEOTIDE SEQUENCE</scope>
    <source>
        <strain evidence="3">4743</strain>
    </source>
</reference>
<dbReference type="EMBL" id="CP066539">
    <property type="protein sequence ID" value="QRL02268.1"/>
    <property type="molecule type" value="Genomic_DNA"/>
</dbReference>
<evidence type="ECO:0000256" key="1">
    <source>
        <dbReference type="SAM" id="Phobius"/>
    </source>
</evidence>
<accession>A0AAP9ZBV4</accession>
<evidence type="ECO:0000313" key="2">
    <source>
        <dbReference type="EMBL" id="NPT29873.1"/>
    </source>
</evidence>
<keyword evidence="1" id="KW-0812">Transmembrane</keyword>
<proteinExistence type="predicted"/>
<dbReference type="AlphaFoldDB" id="A0AAP9ZBV4"/>
<name>A0AAP9ZBV4_9GAMM</name>
<dbReference type="Pfam" id="PF11158">
    <property type="entry name" value="DUF2938"/>
    <property type="match status" value="1"/>
</dbReference>
<dbReference type="KEGG" id="hvn:EI420_14430"/>
<keyword evidence="1" id="KW-0472">Membrane</keyword>
<sequence length="162" mass="17257">MSGLLTDALLLGLGATAFMDIVALLQKRLLGIPSLNYAMVGRWLGHLPKGRFIHRPIGESAPIQAEMALGWLAHYLIGIAFAIIFLVLVGPNWLARPTFIPALGFGVITVIAPFLILQPGMGAGVAARKTPQPTIARLRSLFAHASFGAGLWVAGVLVMRVL</sequence>
<dbReference type="RefSeq" id="WP_125750290.1">
    <property type="nucleotide sequence ID" value="NZ_BJUL01000001.1"/>
</dbReference>
<protein>
    <submittedName>
        <fullName evidence="3">DUF2938 domain-containing protein</fullName>
    </submittedName>
</protein>
<evidence type="ECO:0000313" key="5">
    <source>
        <dbReference type="Proteomes" id="UP001318401"/>
    </source>
</evidence>
<feature type="transmembrane region" description="Helical" evidence="1">
    <location>
        <begin position="68"/>
        <end position="93"/>
    </location>
</feature>
<dbReference type="EMBL" id="QDKN01000002">
    <property type="protein sequence ID" value="NPT29873.1"/>
    <property type="molecule type" value="Genomic_DNA"/>
</dbReference>
<evidence type="ECO:0000313" key="4">
    <source>
        <dbReference type="Proteomes" id="UP000663479"/>
    </source>
</evidence>
<reference evidence="2 5" key="1">
    <citation type="submission" date="2018-04" db="EMBL/GenBank/DDBJ databases">
        <authorList>
            <person name="Li G."/>
            <person name="Du W."/>
            <person name="Bai Y."/>
        </authorList>
    </citation>
    <scope>NUCLEOTIDE SEQUENCE [LARGE SCALE GENOMIC DNA]</scope>
    <source>
        <strain evidence="2 5">YYYZ-3</strain>
    </source>
</reference>
<feature type="transmembrane region" description="Helical" evidence="1">
    <location>
        <begin position="99"/>
        <end position="117"/>
    </location>
</feature>
<feature type="transmembrane region" description="Helical" evidence="1">
    <location>
        <begin position="138"/>
        <end position="159"/>
    </location>
</feature>
<keyword evidence="5" id="KW-1185">Reference proteome</keyword>